<dbReference type="Proteomes" id="UP000594454">
    <property type="component" value="Chromosome 4"/>
</dbReference>
<feature type="compositionally biased region" description="Polar residues" evidence="7">
    <location>
        <begin position="1703"/>
        <end position="1721"/>
    </location>
</feature>
<evidence type="ECO:0000256" key="7">
    <source>
        <dbReference type="SAM" id="MobiDB-lite"/>
    </source>
</evidence>
<feature type="compositionally biased region" description="Basic and acidic residues" evidence="7">
    <location>
        <begin position="1126"/>
        <end position="1140"/>
    </location>
</feature>
<feature type="transmembrane region" description="Helical" evidence="6">
    <location>
        <begin position="1285"/>
        <end position="1306"/>
    </location>
</feature>
<gene>
    <name evidence="9" type="ORF">HERILL_LOCUS9644</name>
</gene>
<feature type="region of interest" description="Disordered" evidence="7">
    <location>
        <begin position="284"/>
        <end position="317"/>
    </location>
</feature>
<feature type="transmembrane region" description="Helical" evidence="6">
    <location>
        <begin position="1318"/>
        <end position="1344"/>
    </location>
</feature>
<feature type="compositionally biased region" description="Basic and acidic residues" evidence="7">
    <location>
        <begin position="513"/>
        <end position="523"/>
    </location>
</feature>
<feature type="compositionally biased region" description="Low complexity" evidence="7">
    <location>
        <begin position="661"/>
        <end position="675"/>
    </location>
</feature>
<name>A0A7R8UTU8_HERIL</name>
<organism evidence="9 10">
    <name type="scientific">Hermetia illucens</name>
    <name type="common">Black soldier fly</name>
    <dbReference type="NCBI Taxonomy" id="343691"/>
    <lineage>
        <taxon>Eukaryota</taxon>
        <taxon>Metazoa</taxon>
        <taxon>Ecdysozoa</taxon>
        <taxon>Arthropoda</taxon>
        <taxon>Hexapoda</taxon>
        <taxon>Insecta</taxon>
        <taxon>Pterygota</taxon>
        <taxon>Neoptera</taxon>
        <taxon>Endopterygota</taxon>
        <taxon>Diptera</taxon>
        <taxon>Brachycera</taxon>
        <taxon>Stratiomyomorpha</taxon>
        <taxon>Stratiomyidae</taxon>
        <taxon>Hermetiinae</taxon>
        <taxon>Hermetia</taxon>
    </lineage>
</organism>
<reference evidence="9 10" key="1">
    <citation type="submission" date="2020-11" db="EMBL/GenBank/DDBJ databases">
        <authorList>
            <person name="Wallbank WR R."/>
            <person name="Pardo Diaz C."/>
            <person name="Kozak K."/>
            <person name="Martin S."/>
            <person name="Jiggins C."/>
            <person name="Moest M."/>
            <person name="Warren A I."/>
            <person name="Generalovic N T."/>
            <person name="Byers J.R.P. K."/>
            <person name="Montejo-Kovacevich G."/>
            <person name="Yen C E."/>
        </authorList>
    </citation>
    <scope>NUCLEOTIDE SEQUENCE [LARGE SCALE GENOMIC DNA]</scope>
</reference>
<evidence type="ECO:0000313" key="9">
    <source>
        <dbReference type="EMBL" id="CAD7086907.1"/>
    </source>
</evidence>
<evidence type="ECO:0000256" key="5">
    <source>
        <dbReference type="ARBA" id="ARBA00023136"/>
    </source>
</evidence>
<feature type="region of interest" description="Disordered" evidence="7">
    <location>
        <begin position="600"/>
        <end position="675"/>
    </location>
</feature>
<feature type="region of interest" description="Disordered" evidence="7">
    <location>
        <begin position="1115"/>
        <end position="1157"/>
    </location>
</feature>
<dbReference type="InterPro" id="IPR007735">
    <property type="entry name" value="Pecanex_C"/>
</dbReference>
<dbReference type="GO" id="GO:0007029">
    <property type="term" value="P:endoplasmic reticulum organization"/>
    <property type="evidence" value="ECO:0007669"/>
    <property type="project" value="TreeGrafter"/>
</dbReference>
<feature type="compositionally biased region" description="Basic and acidic residues" evidence="7">
    <location>
        <begin position="2089"/>
        <end position="2098"/>
    </location>
</feature>
<feature type="transmembrane region" description="Helical" evidence="6">
    <location>
        <begin position="1173"/>
        <end position="1195"/>
    </location>
</feature>
<feature type="region of interest" description="Disordered" evidence="7">
    <location>
        <begin position="157"/>
        <end position="196"/>
    </location>
</feature>
<feature type="transmembrane region" description="Helical" evidence="6">
    <location>
        <begin position="1021"/>
        <end position="1046"/>
    </location>
</feature>
<keyword evidence="5 6" id="KW-0472">Membrane</keyword>
<feature type="compositionally biased region" description="Basic and acidic residues" evidence="7">
    <location>
        <begin position="543"/>
        <end position="552"/>
    </location>
</feature>
<feature type="region of interest" description="Disordered" evidence="7">
    <location>
        <begin position="1689"/>
        <end position="1732"/>
    </location>
</feature>
<dbReference type="PANTHER" id="PTHR12372">
    <property type="entry name" value="PECANEX"/>
    <property type="match status" value="1"/>
</dbReference>
<dbReference type="FunCoup" id="A0A7R8UTU8">
    <property type="interactions" value="1056"/>
</dbReference>
<keyword evidence="10" id="KW-1185">Reference proteome</keyword>
<feature type="compositionally biased region" description="Polar residues" evidence="7">
    <location>
        <begin position="1142"/>
        <end position="1151"/>
    </location>
</feature>
<feature type="transmembrane region" description="Helical" evidence="6">
    <location>
        <begin position="65"/>
        <end position="85"/>
    </location>
</feature>
<feature type="transmembrane region" description="Helical" evidence="6">
    <location>
        <begin position="927"/>
        <end position="946"/>
    </location>
</feature>
<evidence type="ECO:0000256" key="1">
    <source>
        <dbReference type="ARBA" id="ARBA00004141"/>
    </source>
</evidence>
<feature type="domain" description="Pecanex C-terminal" evidence="8">
    <location>
        <begin position="1745"/>
        <end position="1969"/>
    </location>
</feature>
<evidence type="ECO:0000256" key="3">
    <source>
        <dbReference type="ARBA" id="ARBA00022692"/>
    </source>
</evidence>
<dbReference type="InParanoid" id="A0A7R8UTU8"/>
<comment type="subcellular location">
    <subcellularLocation>
        <location evidence="1 6">Membrane</location>
        <topology evidence="1 6">Multi-pass membrane protein</topology>
    </subcellularLocation>
</comment>
<dbReference type="GO" id="GO:0005783">
    <property type="term" value="C:endoplasmic reticulum"/>
    <property type="evidence" value="ECO:0007669"/>
    <property type="project" value="TreeGrafter"/>
</dbReference>
<feature type="compositionally biased region" description="Low complexity" evidence="7">
    <location>
        <begin position="1689"/>
        <end position="1701"/>
    </location>
</feature>
<evidence type="ECO:0000259" key="8">
    <source>
        <dbReference type="Pfam" id="PF05041"/>
    </source>
</evidence>
<feature type="compositionally biased region" description="Low complexity" evidence="7">
    <location>
        <begin position="600"/>
        <end position="612"/>
    </location>
</feature>
<protein>
    <recommendedName>
        <fullName evidence="6">Pecanex-like protein</fullName>
    </recommendedName>
</protein>
<evidence type="ECO:0000256" key="2">
    <source>
        <dbReference type="ARBA" id="ARBA00010170"/>
    </source>
</evidence>
<feature type="transmembrane region" description="Helical" evidence="6">
    <location>
        <begin position="1201"/>
        <end position="1218"/>
    </location>
</feature>
<evidence type="ECO:0000256" key="6">
    <source>
        <dbReference type="RuleBase" id="RU367089"/>
    </source>
</evidence>
<feature type="transmembrane region" description="Helical" evidence="6">
    <location>
        <begin position="861"/>
        <end position="883"/>
    </location>
</feature>
<feature type="transmembrane region" description="Helical" evidence="6">
    <location>
        <begin position="1058"/>
        <end position="1075"/>
    </location>
</feature>
<comment type="similarity">
    <text evidence="2 6">Belongs to the pecanex family.</text>
</comment>
<sequence>MGSQTLDIFRQGVWASFTGGWFYDPHQNVFCNAVHLYIWLFFLCTPFFTYLYFPKTYATWGTYSVVTACMMAVLKGVNMALHMLYDRSQAMSETGSKKAIRDSECGGIEMQVLGLENALRSSTKGQTYECSAANSVASLECEDNNASTIDFKVDVHRKNSSGSNESTLDQNTESAAPKKVQTSTIDEKTDNRNQKSIQNEVNKLEEAPNCSENEGEMAGAASVEIVEKTQSFKARTGTKPKFKTKLNRQSSLDISEIANAYSIHSHGSEDPHTLNFHLAKLQRHNSSDSAEDNPNRSISSNSFHDQHHSKGPKNSMHSYLEGVYTKSDLGIENLEQDGTKFSLEPCKHMRKDSNGTMSALQLPLEISNNNARKRRHSNTGCKVINMPSTGVRRIKSAALEIPCLQPSVSNLSAHPNSAETISGRQIKNPQSAILPPPSKCLVRNPHLNLCPKIDSLSGIANAGIDPVYPIAEQVDEKNNLPDDFTEHSALEKKGKNLSSFSHKRCSMTESESDLDRPRTRSTDSDADINGSSSPLLTRLGQPENHECRERKAGSINLSRINYNNDCAIRSRNKSGDSGCPSSDCEQASASSKDMLLASSSKCNSKVNSSTNTGKGYSREDRPSKNEAGPSTSQKDSKSLGAIPKTSRRSEELYSQSDELQSVIQKSPSSGSSSTSLRSFFCESFSNEIFDNWVMIKATKNNMLPITYMAGDGTMNSLSRRAMMDGNYKLTPILHRSNATKRRKKSQDFLKNEADLAGTLETENDEAQTTTNITNFTLEDLMQPYPDRFTIQMAQRAAVLNVRGTDFNESAYSDYWRSLSTEKQVPPKRCYKYRLKCFGSKELKIKMDRLQLLALFDRDLNWFHVVLSVLLSAMVCFLGSTILNLGIYKDICAFLFCLVIAGSQYSLLKSVQPDAASPVHGFNKTVAYSRPVYFCLFCSLLLLSRYISNEIRSDAAWRSPQTVYIFGLSIMPEALFSTLTDCISIMLLLFPVLFSLGLFPQFNTFCMYVLEQIDMHMFGGSAVCSLAASILCVTKSVIGVCILYGPIYGGLAEKKGTQHISFSIFCAILVSLSYHYSRCASDFSHIWSLIKSSFFNYADDDEEDIDKSNAKIFNLNERTDDDGNNNNKEENNDNKTNDDKNTAAGSLQSVDTEQPDPLPKKLQNTVNCRLKNDLVVCSAVGIFILALHSTTVFTVLQPDLNGVLFSIAGVLGFCLHYLLPQMRKHLPWLCFARPILKQREFGKFEVSDASKIMWFEQLYVYLCFLEKNVLYPLIFISVLTADSTKIVSKFGLPLGTTIVAVCALKAVRSSYSDTANQYLIVAFCVLLFKFDFSFASETFLLNYFVISTLYRKLCEFLLKMQFVVTYIAPWQITWGSAFHAFAQPFSVPHSAMLFVQAAISATLSTPLNPFLGSAIFLTSYARPIKFWERDYNTRRIDHSNTRLSSQLERDLGADDNNLNSIFYEHLTRSLQHSLCGDLLLGRWGNVNQGDCFVLASDYLNCLVHIIELGNGLCTFQMRGLEFRGTYCQQREVEAISEGIEDNDGCCCCSPGHLPHMLSANAMFSTRWLAWQVVAAQYVLEGYSISENLATATLQLFEFRKVLITYYIKSIIYYVTQSHKLNEWLAPGPIQEALESTLNRQFVDLDPIFNYNLDEDFDFRALGITRGSFCYVYLNWIQFCYSKRIAERNAENNSNNGSNVDKSSQPKSMQPPHSSSDKASSNEPSKEDSVENDCSNAESVNNDCIITKDSQLVSLCLALGLLARRSLATASHGSLSGVEFFLHGLHALFKGDFRITSPRDEWVFADMELLHGVVAPAVKMGLKLHQDHFSSPDEYLDPTILYDAIKSHTKELVISHEADPVWRNAVLRGAPNLLALRHVMEDGSDEYRIIRLTKRFLSFRVIKLNRECVRGLWAGQQQELIYLRNRNPERGSIQNAKQALRNIINSSCDQPIGYPIYVSSLTTSYAETNEQLCELIGGSITLDSIQNFLLNYWKRIKRRCQEGCSSGSGVIDCDTTNELSGNYFLPSSAGNTTTLTCGSQSLPSSSMRGSLASMNKPSNSALLVGFLNREREPDRENVREWLGKKSLTLRPTERNEREKMSASTSFSPSNPEGGSKEISDAARKPFPYPDAYKLGISPNSSEQLSEHDPKASFEIELTKNPERKLVEINKKVIIVDGMEIYDCLDLGRRIDVIWPNEKMRLNGGRSSWKDWSPKEGMVGFVVHYWQPNHPDQRFRSNVNRTLYLVAIGDRFVPVGERGIKEYIQIGKDFGVVKLPEIELSYYIPKDAECSKGATNCDAEEFSVAVESPSPDEIVETKVK</sequence>
<accession>A0A7R8UTU8</accession>
<evidence type="ECO:0000256" key="4">
    <source>
        <dbReference type="ARBA" id="ARBA00022989"/>
    </source>
</evidence>
<feature type="transmembrane region" description="Helical" evidence="6">
    <location>
        <begin position="34"/>
        <end position="53"/>
    </location>
</feature>
<feature type="transmembrane region" description="Helical" evidence="6">
    <location>
        <begin position="890"/>
        <end position="907"/>
    </location>
</feature>
<feature type="compositionally biased region" description="Polar residues" evidence="7">
    <location>
        <begin position="160"/>
        <end position="184"/>
    </location>
</feature>
<feature type="transmembrane region" description="Helical" evidence="6">
    <location>
        <begin position="984"/>
        <end position="1009"/>
    </location>
</feature>
<dbReference type="PANTHER" id="PTHR12372:SF7">
    <property type="entry name" value="PROTEIN PECANEX"/>
    <property type="match status" value="1"/>
</dbReference>
<feature type="transmembrane region" description="Helical" evidence="6">
    <location>
        <begin position="958"/>
        <end position="978"/>
    </location>
</feature>
<feature type="region of interest" description="Disordered" evidence="7">
    <location>
        <begin position="2087"/>
        <end position="2120"/>
    </location>
</feature>
<dbReference type="Pfam" id="PF05041">
    <property type="entry name" value="Pecanex_C"/>
    <property type="match status" value="1"/>
</dbReference>
<feature type="region of interest" description="Disordered" evidence="7">
    <location>
        <begin position="489"/>
        <end position="552"/>
    </location>
</feature>
<evidence type="ECO:0000313" key="10">
    <source>
        <dbReference type="Proteomes" id="UP000594454"/>
    </source>
</evidence>
<feature type="compositionally biased region" description="Polar residues" evidence="7">
    <location>
        <begin position="2099"/>
        <end position="2110"/>
    </location>
</feature>
<dbReference type="InterPro" id="IPR039797">
    <property type="entry name" value="Pecanex"/>
</dbReference>
<proteinExistence type="inferred from homology"/>
<dbReference type="GO" id="GO:0016020">
    <property type="term" value="C:membrane"/>
    <property type="evidence" value="ECO:0007669"/>
    <property type="project" value="UniProtKB-SubCell"/>
</dbReference>
<dbReference type="OMA" id="VKIMWFE"/>
<feature type="transmembrane region" description="Helical" evidence="6">
    <location>
        <begin position="1257"/>
        <end position="1279"/>
    </location>
</feature>
<keyword evidence="3 6" id="KW-0812">Transmembrane</keyword>
<keyword evidence="4 6" id="KW-1133">Transmembrane helix</keyword>
<dbReference type="EMBL" id="LR899012">
    <property type="protein sequence ID" value="CAD7086907.1"/>
    <property type="molecule type" value="Genomic_DNA"/>
</dbReference>
<dbReference type="OrthoDB" id="10037631at2759"/>